<evidence type="ECO:0000256" key="13">
    <source>
        <dbReference type="ARBA" id="ARBA00023065"/>
    </source>
</evidence>
<dbReference type="GO" id="GO:0007154">
    <property type="term" value="P:cell communication"/>
    <property type="evidence" value="ECO:0007669"/>
    <property type="project" value="InterPro"/>
</dbReference>
<keyword evidence="16" id="KW-0739">Sodium transport</keyword>
<dbReference type="InterPro" id="IPR003644">
    <property type="entry name" value="Calx_beta"/>
</dbReference>
<dbReference type="InterPro" id="IPR044880">
    <property type="entry name" value="NCX_ion-bd_dom_sf"/>
</dbReference>
<protein>
    <recommendedName>
        <fullName evidence="22">Calx-beta domain-containing protein</fullName>
    </recommendedName>
</protein>
<gene>
    <name evidence="21" type="ORF">BRAN1462_LOCUS5785</name>
</gene>
<keyword evidence="6" id="KW-0479">Metal-binding</keyword>
<feature type="domain" description="Calx-beta" evidence="20">
    <location>
        <begin position="277"/>
        <end position="369"/>
    </location>
</feature>
<dbReference type="InterPro" id="IPR051171">
    <property type="entry name" value="CaCA"/>
</dbReference>
<keyword evidence="14 18" id="KW-0472">Membrane</keyword>
<evidence type="ECO:0000256" key="6">
    <source>
        <dbReference type="ARBA" id="ARBA00022723"/>
    </source>
</evidence>
<evidence type="ECO:0000256" key="9">
    <source>
        <dbReference type="ARBA" id="ARBA00022837"/>
    </source>
</evidence>
<evidence type="ECO:0000256" key="8">
    <source>
        <dbReference type="ARBA" id="ARBA00022737"/>
    </source>
</evidence>
<accession>A0A7S2I1U0</accession>
<feature type="transmembrane region" description="Helical" evidence="18">
    <location>
        <begin position="132"/>
        <end position="151"/>
    </location>
</feature>
<feature type="transmembrane region" description="Helical" evidence="18">
    <location>
        <begin position="71"/>
        <end position="90"/>
    </location>
</feature>
<dbReference type="AlphaFoldDB" id="A0A7S2I1U0"/>
<dbReference type="InterPro" id="IPR038081">
    <property type="entry name" value="CalX-like_sf"/>
</dbReference>
<keyword evidence="13" id="KW-0406">Ion transport</keyword>
<evidence type="ECO:0000256" key="7">
    <source>
        <dbReference type="ARBA" id="ARBA00022729"/>
    </source>
</evidence>
<evidence type="ECO:0008006" key="22">
    <source>
        <dbReference type="Google" id="ProtNLM"/>
    </source>
</evidence>
<proteinExistence type="inferred from homology"/>
<evidence type="ECO:0000256" key="10">
    <source>
        <dbReference type="ARBA" id="ARBA00022860"/>
    </source>
</evidence>
<dbReference type="GO" id="GO:0005886">
    <property type="term" value="C:plasma membrane"/>
    <property type="evidence" value="ECO:0007669"/>
    <property type="project" value="UniProtKB-SubCell"/>
</dbReference>
<keyword evidence="8" id="KW-0677">Repeat</keyword>
<keyword evidence="11 18" id="KW-1133">Transmembrane helix</keyword>
<evidence type="ECO:0000259" key="19">
    <source>
        <dbReference type="Pfam" id="PF01699"/>
    </source>
</evidence>
<evidence type="ECO:0000256" key="11">
    <source>
        <dbReference type="ARBA" id="ARBA00022989"/>
    </source>
</evidence>
<dbReference type="PANTHER" id="PTHR11878:SF65">
    <property type="entry name" value="NA_CA-EXCHANGE PROTEIN, ISOFORM G"/>
    <property type="match status" value="1"/>
</dbReference>
<feature type="transmembrane region" description="Helical" evidence="18">
    <location>
        <begin position="474"/>
        <end position="494"/>
    </location>
</feature>
<feature type="transmembrane region" description="Helical" evidence="18">
    <location>
        <begin position="711"/>
        <end position="731"/>
    </location>
</feature>
<dbReference type="Pfam" id="PF03160">
    <property type="entry name" value="Calx-beta"/>
    <property type="match status" value="1"/>
</dbReference>
<comment type="similarity">
    <text evidence="2">Belongs to the Ca(2+):cation antiporter (CaCA) (TC 2.A.19) family. SLC8 subfamily.</text>
</comment>
<comment type="catalytic activity">
    <reaction evidence="17">
        <text>Ca(2+)(in) + 3 Na(+)(out) = Ca(2+)(out) + 3 Na(+)(in)</text>
        <dbReference type="Rhea" id="RHEA:69955"/>
        <dbReference type="ChEBI" id="CHEBI:29101"/>
        <dbReference type="ChEBI" id="CHEBI:29108"/>
    </reaction>
</comment>
<dbReference type="PRINTS" id="PR01259">
    <property type="entry name" value="NACAEXCHNGR"/>
</dbReference>
<dbReference type="GO" id="GO:0005516">
    <property type="term" value="F:calmodulin binding"/>
    <property type="evidence" value="ECO:0007669"/>
    <property type="project" value="UniProtKB-KW"/>
</dbReference>
<keyword evidence="9" id="KW-0106">Calcium</keyword>
<feature type="transmembrane region" description="Helical" evidence="18">
    <location>
        <begin position="102"/>
        <end position="120"/>
    </location>
</feature>
<organism evidence="21">
    <name type="scientific">Zooxanthella nutricula</name>
    <dbReference type="NCBI Taxonomy" id="1333877"/>
    <lineage>
        <taxon>Eukaryota</taxon>
        <taxon>Sar</taxon>
        <taxon>Alveolata</taxon>
        <taxon>Dinophyceae</taxon>
        <taxon>Peridiniales</taxon>
        <taxon>Peridiniales incertae sedis</taxon>
        <taxon>Zooxanthella</taxon>
    </lineage>
</organism>
<dbReference type="Gene3D" id="2.60.40.2030">
    <property type="match status" value="1"/>
</dbReference>
<keyword evidence="7" id="KW-0732">Signal</keyword>
<evidence type="ECO:0000256" key="16">
    <source>
        <dbReference type="ARBA" id="ARBA00023201"/>
    </source>
</evidence>
<dbReference type="GO" id="GO:0005432">
    <property type="term" value="F:calcium:sodium antiporter activity"/>
    <property type="evidence" value="ECO:0007669"/>
    <property type="project" value="InterPro"/>
</dbReference>
<name>A0A7S2I1U0_9DINO</name>
<comment type="subcellular location">
    <subcellularLocation>
        <location evidence="1">Cell membrane</location>
        <topology evidence="1">Multi-pass membrane protein</topology>
    </subcellularLocation>
</comment>
<evidence type="ECO:0000256" key="3">
    <source>
        <dbReference type="ARBA" id="ARBA00022448"/>
    </source>
</evidence>
<keyword evidence="12" id="KW-0915">Sodium</keyword>
<dbReference type="InterPro" id="IPR004836">
    <property type="entry name" value="Na_Ca_Ex"/>
</dbReference>
<evidence type="ECO:0000256" key="2">
    <source>
        <dbReference type="ARBA" id="ARBA00007489"/>
    </source>
</evidence>
<feature type="transmembrane region" description="Helical" evidence="18">
    <location>
        <begin position="644"/>
        <end position="664"/>
    </location>
</feature>
<evidence type="ECO:0000256" key="1">
    <source>
        <dbReference type="ARBA" id="ARBA00004651"/>
    </source>
</evidence>
<dbReference type="InterPro" id="IPR004837">
    <property type="entry name" value="NaCa_Exmemb"/>
</dbReference>
<dbReference type="SUPFAM" id="SSF141072">
    <property type="entry name" value="CalX-like"/>
    <property type="match status" value="1"/>
</dbReference>
<feature type="transmembrane region" description="Helical" evidence="18">
    <location>
        <begin position="555"/>
        <end position="575"/>
    </location>
</feature>
<evidence type="ECO:0000256" key="5">
    <source>
        <dbReference type="ARBA" id="ARBA00022692"/>
    </source>
</evidence>
<evidence type="ECO:0000256" key="4">
    <source>
        <dbReference type="ARBA" id="ARBA00022475"/>
    </source>
</evidence>
<evidence type="ECO:0000256" key="14">
    <source>
        <dbReference type="ARBA" id="ARBA00023136"/>
    </source>
</evidence>
<keyword evidence="10" id="KW-0112">Calmodulin-binding</keyword>
<evidence type="ECO:0000313" key="21">
    <source>
        <dbReference type="EMBL" id="CAD9506596.1"/>
    </source>
</evidence>
<evidence type="ECO:0000256" key="18">
    <source>
        <dbReference type="SAM" id="Phobius"/>
    </source>
</evidence>
<evidence type="ECO:0000256" key="15">
    <source>
        <dbReference type="ARBA" id="ARBA00023180"/>
    </source>
</evidence>
<sequence>MFMAAIERITSKQRKVRIPGTERLVTVQVWNETVANLTLMALGSSAPEILLSLNDVFKNEFFEGKLGPSTIVGSAAFNLFVIIAVCVNSIPNGEVRVIKEVGVFVVTAIWSIFAYVWLLFIVHFNTRNVIEVWEGVMTFFFFPMLVISSYATDVGWLTLANIKAFFCPCCYGKEEVEAVKDDDESDYEFSLIQFVCWLCFSVVSFVVRMIAKVASVIFNATIGCLCRRACNKMKKQGYEKSDGEAKAEEEDASQGFTMPPMADVVLDEDGEPIDWEQGVFSFASDSLKVWGGEDERSFTVTIYRRNGDTGRVTFTYKTIALTAVPGYDYVEVEDELQFRDGIKEQQLDLKILAKAHGEQNDKFQLIILDENGEVMFNPERDGGEEKNILTVEIINENPRPRTIKERFLSVCDRTVNCDEMRLGTVQWIDQFWESVYVNGTREAQEQAGIAAWIVHMIWLPWKVPLAMITPPPTFLGGWVCFVFSLLGIGFLTIIIGDLAELFGCALGIEDAITAISIVALGTSVPDLFASRAAAKQDEYADASIVNVTGSNSVNVFLGIGLPWMWASLYWSIGGANDKWRMKYSQDYGAEWGQNGAAVFIVNGGMLFFSVTVFTLTACVCLTVIGMRRWYFGGELGGPSDPKAYSSFLLISLWFLYIALSVWKFMTGTEELTKQILALSISIPVIVVLMIMFAVLLQALKISKKYIGEEGFWGIFISICVVGGRMAIFFVFQNEPS</sequence>
<feature type="transmembrane region" description="Helical" evidence="18">
    <location>
        <begin position="596"/>
        <end position="624"/>
    </location>
</feature>
<dbReference type="Gene3D" id="1.20.1420.30">
    <property type="entry name" value="NCX, central ion-binding region"/>
    <property type="match status" value="2"/>
</dbReference>
<keyword evidence="5 18" id="KW-0812">Transmembrane</keyword>
<feature type="domain" description="Sodium/calcium exchanger membrane region" evidence="19">
    <location>
        <begin position="477"/>
        <end position="662"/>
    </location>
</feature>
<feature type="transmembrane region" description="Helical" evidence="18">
    <location>
        <begin position="191"/>
        <end position="211"/>
    </location>
</feature>
<keyword evidence="3" id="KW-0813">Transport</keyword>
<dbReference type="PANTHER" id="PTHR11878">
    <property type="entry name" value="SODIUM/CALCIUM EXCHANGER"/>
    <property type="match status" value="1"/>
</dbReference>
<feature type="transmembrane region" description="Helical" evidence="18">
    <location>
        <begin position="676"/>
        <end position="699"/>
    </location>
</feature>
<keyword evidence="15" id="KW-0325">Glycoprotein</keyword>
<dbReference type="GO" id="GO:0098703">
    <property type="term" value="P:calcium ion import across plasma membrane"/>
    <property type="evidence" value="ECO:0007669"/>
    <property type="project" value="TreeGrafter"/>
</dbReference>
<dbReference type="EMBL" id="HBGW01008945">
    <property type="protein sequence ID" value="CAD9506596.1"/>
    <property type="molecule type" value="Transcribed_RNA"/>
</dbReference>
<evidence type="ECO:0000256" key="17">
    <source>
        <dbReference type="ARBA" id="ARBA00033667"/>
    </source>
</evidence>
<dbReference type="Pfam" id="PF01699">
    <property type="entry name" value="Na_Ca_ex"/>
    <property type="match status" value="2"/>
</dbReference>
<dbReference type="GO" id="GO:0046872">
    <property type="term" value="F:metal ion binding"/>
    <property type="evidence" value="ECO:0007669"/>
    <property type="project" value="UniProtKB-KW"/>
</dbReference>
<reference evidence="21" key="1">
    <citation type="submission" date="2021-01" db="EMBL/GenBank/DDBJ databases">
        <authorList>
            <person name="Corre E."/>
            <person name="Pelletier E."/>
            <person name="Niang G."/>
            <person name="Scheremetjew M."/>
            <person name="Finn R."/>
            <person name="Kale V."/>
            <person name="Holt S."/>
            <person name="Cochrane G."/>
            <person name="Meng A."/>
            <person name="Brown T."/>
            <person name="Cohen L."/>
        </authorList>
    </citation>
    <scope>NUCLEOTIDE SEQUENCE</scope>
    <source>
        <strain evidence="21">RCC3387</strain>
    </source>
</reference>
<evidence type="ECO:0000259" key="20">
    <source>
        <dbReference type="Pfam" id="PF03160"/>
    </source>
</evidence>
<keyword evidence="4" id="KW-1003">Cell membrane</keyword>
<evidence type="ECO:0000256" key="12">
    <source>
        <dbReference type="ARBA" id="ARBA00023053"/>
    </source>
</evidence>
<feature type="domain" description="Sodium/calcium exchanger membrane region" evidence="19">
    <location>
        <begin position="19"/>
        <end position="148"/>
    </location>
</feature>